<proteinExistence type="predicted"/>
<dbReference type="EMBL" id="BMAU01021436">
    <property type="protein sequence ID" value="GFY36374.1"/>
    <property type="molecule type" value="Genomic_DNA"/>
</dbReference>
<evidence type="ECO:0000313" key="2">
    <source>
        <dbReference type="Proteomes" id="UP000887159"/>
    </source>
</evidence>
<dbReference type="Proteomes" id="UP000887159">
    <property type="component" value="Unassembled WGS sequence"/>
</dbReference>
<gene>
    <name evidence="1" type="primary">NCL1_10765</name>
    <name evidence="1" type="ORF">TNCV_3450771</name>
</gene>
<sequence length="345" mass="39269">MNLPTPSQRFNENESGLDTAVETVATVSMQIAAKEAADVSGHSDIPAAIDDAEIDKLQRYYGLVIRNNTDSINSMKRAIWATYFHKASTNAYPQHGLCPTNEDTWCEYNRAITTGELYKHKITLPSEVFDCIKDVYRELSTPIYILLAKCLHKSINGTEYSLFQESARAASLSKSEDARSNWTMQFLADKYTTGLERPPYSQDFTPFDFHLFLKVKNALIGTHFQSVEVKTKMTDLLKIGTPNEPQHWEIGSRVGRNQITVKRICDLWMQEDTTDQRDRSHPPQCTTSREDRQIVHVTLMDHSVTSRIVTQHIESVTHHSVSARTIRRRLQQSGLSARRPLLSLP</sequence>
<comment type="caution">
    <text evidence="1">The sequence shown here is derived from an EMBL/GenBank/DDBJ whole genome shotgun (WGS) entry which is preliminary data.</text>
</comment>
<dbReference type="InterPro" id="IPR036397">
    <property type="entry name" value="RNaseH_sf"/>
</dbReference>
<keyword evidence="2" id="KW-1185">Reference proteome</keyword>
<reference evidence="1" key="1">
    <citation type="submission" date="2020-08" db="EMBL/GenBank/DDBJ databases">
        <title>Multicomponent nature underlies the extraordinary mechanical properties of spider dragline silk.</title>
        <authorList>
            <person name="Kono N."/>
            <person name="Nakamura H."/>
            <person name="Mori M."/>
            <person name="Yoshida Y."/>
            <person name="Ohtoshi R."/>
            <person name="Malay A.D."/>
            <person name="Moran D.A.P."/>
            <person name="Tomita M."/>
            <person name="Numata K."/>
            <person name="Arakawa K."/>
        </authorList>
    </citation>
    <scope>NUCLEOTIDE SEQUENCE</scope>
</reference>
<organism evidence="1 2">
    <name type="scientific">Trichonephila clavipes</name>
    <name type="common">Golden silk orbweaver</name>
    <name type="synonym">Nephila clavipes</name>
    <dbReference type="NCBI Taxonomy" id="2585209"/>
    <lineage>
        <taxon>Eukaryota</taxon>
        <taxon>Metazoa</taxon>
        <taxon>Ecdysozoa</taxon>
        <taxon>Arthropoda</taxon>
        <taxon>Chelicerata</taxon>
        <taxon>Arachnida</taxon>
        <taxon>Araneae</taxon>
        <taxon>Araneomorphae</taxon>
        <taxon>Entelegynae</taxon>
        <taxon>Araneoidea</taxon>
        <taxon>Nephilidae</taxon>
        <taxon>Trichonephila</taxon>
    </lineage>
</organism>
<protein>
    <submittedName>
        <fullName evidence="1">Transposable element Tcb1 transposase</fullName>
    </submittedName>
</protein>
<dbReference type="Gene3D" id="3.30.420.10">
    <property type="entry name" value="Ribonuclease H-like superfamily/Ribonuclease H"/>
    <property type="match status" value="1"/>
</dbReference>
<dbReference type="AlphaFoldDB" id="A0A8X6WLB1"/>
<evidence type="ECO:0000313" key="1">
    <source>
        <dbReference type="EMBL" id="GFY36374.1"/>
    </source>
</evidence>
<accession>A0A8X6WLB1</accession>
<name>A0A8X6WLB1_TRICX</name>
<dbReference type="GO" id="GO:0003676">
    <property type="term" value="F:nucleic acid binding"/>
    <property type="evidence" value="ECO:0007669"/>
    <property type="project" value="InterPro"/>
</dbReference>